<feature type="chain" id="PRO_5040290637" description="Lactococcin 972 family bacteriocin" evidence="1">
    <location>
        <begin position="28"/>
        <end position="145"/>
    </location>
</feature>
<dbReference type="Proteomes" id="UP001108123">
    <property type="component" value="Unassembled WGS sequence"/>
</dbReference>
<evidence type="ECO:0000313" key="3">
    <source>
        <dbReference type="Proteomes" id="UP001108123"/>
    </source>
</evidence>
<dbReference type="EMBL" id="JAKNID010000011">
    <property type="protein sequence ID" value="MCG4564750.1"/>
    <property type="molecule type" value="Genomic_DNA"/>
</dbReference>
<feature type="signal peptide" evidence="1">
    <location>
        <begin position="1"/>
        <end position="27"/>
    </location>
</feature>
<accession>A0A9Q4ABW1</accession>
<organism evidence="2 3">
    <name type="scientific">Anaerosalibacter bizertensis</name>
    <dbReference type="NCBI Taxonomy" id="932217"/>
    <lineage>
        <taxon>Bacteria</taxon>
        <taxon>Bacillati</taxon>
        <taxon>Bacillota</taxon>
        <taxon>Tissierellia</taxon>
        <taxon>Tissierellales</taxon>
        <taxon>Sporanaerobacteraceae</taxon>
        <taxon>Anaerosalibacter</taxon>
    </lineage>
</organism>
<evidence type="ECO:0008006" key="4">
    <source>
        <dbReference type="Google" id="ProtNLM"/>
    </source>
</evidence>
<evidence type="ECO:0000313" key="2">
    <source>
        <dbReference type="EMBL" id="MCG4564750.1"/>
    </source>
</evidence>
<keyword evidence="3" id="KW-1185">Reference proteome</keyword>
<dbReference type="AlphaFoldDB" id="A0A9Q4ABW1"/>
<name>A0A9Q4ABW1_9FIRM</name>
<gene>
    <name evidence="2" type="ORF">L0P62_04725</name>
</gene>
<sequence>MKKLKKFGFLVLGIVLLAVPLSSVSFADSLQLISSEEGIGINVDNPSMQKSSTGNQKYRAYRLSRSSSLIDGKKVSVSGGKLWAQWRNGVDFRAKYDHNKKIHRCSAMNATGFTRRSDWEQPGFRAVSGWVDQSLYGNRVFAKTK</sequence>
<comment type="caution">
    <text evidence="2">The sequence shown here is derived from an EMBL/GenBank/DDBJ whole genome shotgun (WGS) entry which is preliminary data.</text>
</comment>
<protein>
    <recommendedName>
        <fullName evidence="4">Lactococcin 972 family bacteriocin</fullName>
    </recommendedName>
</protein>
<proteinExistence type="predicted"/>
<reference evidence="2" key="1">
    <citation type="submission" date="2022-01" db="EMBL/GenBank/DDBJ databases">
        <title>Collection of gut derived symbiotic bacterial strains cultured from healthy donors.</title>
        <authorList>
            <person name="Lin H."/>
            <person name="Kohout C."/>
            <person name="Waligurski E."/>
            <person name="Pamer E.G."/>
        </authorList>
    </citation>
    <scope>NUCLEOTIDE SEQUENCE</scope>
    <source>
        <strain evidence="2">MSK.14.39</strain>
    </source>
</reference>
<evidence type="ECO:0000256" key="1">
    <source>
        <dbReference type="SAM" id="SignalP"/>
    </source>
</evidence>
<dbReference type="RefSeq" id="WP_226808128.1">
    <property type="nucleotide sequence ID" value="NZ_JAJBNW010000029.1"/>
</dbReference>
<keyword evidence="1" id="KW-0732">Signal</keyword>